<reference evidence="1" key="1">
    <citation type="journal article" date="2018" name="Genome Biol. Evol.">
        <title>Genomics and development of Lentinus tigrinus, a white-rot wood-decaying mushroom with dimorphic fruiting bodies.</title>
        <authorList>
            <person name="Wu B."/>
            <person name="Xu Z."/>
            <person name="Knudson A."/>
            <person name="Carlson A."/>
            <person name="Chen N."/>
            <person name="Kovaka S."/>
            <person name="LaButti K."/>
            <person name="Lipzen A."/>
            <person name="Pennachio C."/>
            <person name="Riley R."/>
            <person name="Schakwitz W."/>
            <person name="Umezawa K."/>
            <person name="Ohm R.A."/>
            <person name="Grigoriev I.V."/>
            <person name="Nagy L.G."/>
            <person name="Gibbons J."/>
            <person name="Hibbett D."/>
        </authorList>
    </citation>
    <scope>NUCLEOTIDE SEQUENCE [LARGE SCALE GENOMIC DNA]</scope>
    <source>
        <strain evidence="1">ALCF2SS1-6</strain>
    </source>
</reference>
<organism evidence="1 2">
    <name type="scientific">Lentinus tigrinus ALCF2SS1-6</name>
    <dbReference type="NCBI Taxonomy" id="1328759"/>
    <lineage>
        <taxon>Eukaryota</taxon>
        <taxon>Fungi</taxon>
        <taxon>Dikarya</taxon>
        <taxon>Basidiomycota</taxon>
        <taxon>Agaricomycotina</taxon>
        <taxon>Agaricomycetes</taxon>
        <taxon>Polyporales</taxon>
        <taxon>Polyporaceae</taxon>
        <taxon>Lentinus</taxon>
    </lineage>
</organism>
<sequence>MGWSNSVPIFHDDVGHILKAEIPDVALHYIDDVNIKGPATDYPNPDGTVQRIPQNPEVRRYFWEHLHDVNRCVQRVEFAHRTFSGPKTFIGPPEFHAVGNFCTPVGRKPDEKRTEAISNW</sequence>
<protein>
    <submittedName>
        <fullName evidence="1">Uncharacterized protein</fullName>
    </submittedName>
</protein>
<dbReference type="EMBL" id="ML122274">
    <property type="protein sequence ID" value="RPD58697.1"/>
    <property type="molecule type" value="Genomic_DNA"/>
</dbReference>
<name>A0A5C2S684_9APHY</name>
<dbReference type="STRING" id="1328759.A0A5C2S684"/>
<dbReference type="AlphaFoldDB" id="A0A5C2S684"/>
<evidence type="ECO:0000313" key="1">
    <source>
        <dbReference type="EMBL" id="RPD58697.1"/>
    </source>
</evidence>
<evidence type="ECO:0000313" key="2">
    <source>
        <dbReference type="Proteomes" id="UP000313359"/>
    </source>
</evidence>
<feature type="non-terminal residue" evidence="1">
    <location>
        <position position="120"/>
    </location>
</feature>
<proteinExistence type="predicted"/>
<dbReference type="OrthoDB" id="3186349at2759"/>
<dbReference type="Proteomes" id="UP000313359">
    <property type="component" value="Unassembled WGS sequence"/>
</dbReference>
<gene>
    <name evidence="1" type="ORF">L227DRAFT_505031</name>
</gene>
<accession>A0A5C2S684</accession>
<keyword evidence="2" id="KW-1185">Reference proteome</keyword>